<evidence type="ECO:0000313" key="2">
    <source>
        <dbReference type="EMBL" id="MBP2386803.1"/>
    </source>
</evidence>
<accession>A0ABS4XEA4</accession>
<dbReference type="InterPro" id="IPR002575">
    <property type="entry name" value="Aminoglycoside_PTrfase"/>
</dbReference>
<reference evidence="2 3" key="1">
    <citation type="submission" date="2021-03" db="EMBL/GenBank/DDBJ databases">
        <title>Sequencing the genomes of 1000 actinobacteria strains.</title>
        <authorList>
            <person name="Klenk H.-P."/>
        </authorList>
    </citation>
    <scope>NUCLEOTIDE SEQUENCE [LARGE SCALE GENOMIC DNA]</scope>
    <source>
        <strain evidence="2 3">DSM 15797</strain>
    </source>
</reference>
<dbReference type="InterPro" id="IPR011009">
    <property type="entry name" value="Kinase-like_dom_sf"/>
</dbReference>
<organism evidence="2 3">
    <name type="scientific">Paeniglutamicibacter kerguelensis</name>
    <dbReference type="NCBI Taxonomy" id="254788"/>
    <lineage>
        <taxon>Bacteria</taxon>
        <taxon>Bacillati</taxon>
        <taxon>Actinomycetota</taxon>
        <taxon>Actinomycetes</taxon>
        <taxon>Micrococcales</taxon>
        <taxon>Micrococcaceae</taxon>
        <taxon>Paeniglutamicibacter</taxon>
    </lineage>
</organism>
<keyword evidence="3" id="KW-1185">Reference proteome</keyword>
<feature type="domain" description="Aminoglycoside phosphotransferase" evidence="1">
    <location>
        <begin position="163"/>
        <end position="339"/>
    </location>
</feature>
<gene>
    <name evidence="2" type="ORF">JOF47_002314</name>
</gene>
<name>A0ABS4XEA4_9MICC</name>
<sequence length="424" mass="44868">MTTVNPQANRDAGELAALLPAIPRLITALGGRTVPGPWDFDEHQIRLQHRPGAGISAIYRMPVGTGFAELGVSTEKIHMPGAPGIEVPGPASDPDTGSPVTVTGWIHPHDPMLPGLATALDGPEVARLWGQGDLLGSIKTVAYRPLRRAVVRVSFVTRGPLRIERSVYLKVGREHAIAALLKRHRLMEGSAVPVPRVLEPVLAGILALEEGTGEGLAAAIRRDAGNDLAPEDFTSLLDGLPRELMDLPARRAWTDGIRRYRQAAVLALPAQQDRIDALVRRIENHLGHSDRGPLVPVHGDFYDGNILMRAGRISAVLDLDSLGPGHRVDDLACFLGHLAVLPSISGKNLPAAAALERFGGAFERTVDPVALWARAGAVALTLVAGARVAGSDAWIPAAEARLRVAEELVDRADRSGLGGSGGAG</sequence>
<evidence type="ECO:0000313" key="3">
    <source>
        <dbReference type="Proteomes" id="UP001296993"/>
    </source>
</evidence>
<protein>
    <recommendedName>
        <fullName evidence="1">Aminoglycoside phosphotransferase domain-containing protein</fullName>
    </recommendedName>
</protein>
<dbReference type="SUPFAM" id="SSF56112">
    <property type="entry name" value="Protein kinase-like (PK-like)"/>
    <property type="match status" value="1"/>
</dbReference>
<dbReference type="Gene3D" id="3.90.1200.10">
    <property type="match status" value="1"/>
</dbReference>
<dbReference type="Pfam" id="PF01636">
    <property type="entry name" value="APH"/>
    <property type="match status" value="1"/>
</dbReference>
<comment type="caution">
    <text evidence="2">The sequence shown here is derived from an EMBL/GenBank/DDBJ whole genome shotgun (WGS) entry which is preliminary data.</text>
</comment>
<proteinExistence type="predicted"/>
<dbReference type="Proteomes" id="UP001296993">
    <property type="component" value="Unassembled WGS sequence"/>
</dbReference>
<dbReference type="EMBL" id="JAGIOF010000001">
    <property type="protein sequence ID" value="MBP2386803.1"/>
    <property type="molecule type" value="Genomic_DNA"/>
</dbReference>
<evidence type="ECO:0000259" key="1">
    <source>
        <dbReference type="Pfam" id="PF01636"/>
    </source>
</evidence>
<dbReference type="RefSeq" id="WP_209998109.1">
    <property type="nucleotide sequence ID" value="NZ_BAAAJY010000010.1"/>
</dbReference>